<dbReference type="AlphaFoldDB" id="A0AB39PLB3"/>
<feature type="compositionally biased region" description="Low complexity" evidence="1">
    <location>
        <begin position="45"/>
        <end position="60"/>
    </location>
</feature>
<sequence length="184" mass="18941">MTVASRRLPPWTWVTALTAAAVAVVAFLAVQADRGPHPTAADGVTASPSAPATPTPESTAVPDGSGTGRRIVYSLGERRVWLIDASDQPRRTFTVWPGTVSPGPGSYTVESRKDATTGYDGVSIEHIVYFAADSGVSIAFSNAVDGSSPPPASGARTGGIRVHKADGVALWAFGTAGTPVRVIK</sequence>
<accession>A0AB39PLB3</accession>
<name>A0AB39PLB3_9ACTN</name>
<reference evidence="2" key="1">
    <citation type="submission" date="2024-07" db="EMBL/GenBank/DDBJ databases">
        <authorList>
            <person name="Yu S.T."/>
        </authorList>
    </citation>
    <scope>NUCLEOTIDE SEQUENCE</scope>
    <source>
        <strain evidence="2">R21</strain>
    </source>
</reference>
<feature type="region of interest" description="Disordered" evidence="1">
    <location>
        <begin position="37"/>
        <end position="68"/>
    </location>
</feature>
<organism evidence="2">
    <name type="scientific">Streptomyces sp. R21</name>
    <dbReference type="NCBI Taxonomy" id="3238627"/>
    <lineage>
        <taxon>Bacteria</taxon>
        <taxon>Bacillati</taxon>
        <taxon>Actinomycetota</taxon>
        <taxon>Actinomycetes</taxon>
        <taxon>Kitasatosporales</taxon>
        <taxon>Streptomycetaceae</taxon>
        <taxon>Streptomyces</taxon>
    </lineage>
</organism>
<proteinExistence type="predicted"/>
<dbReference type="CDD" id="cd16913">
    <property type="entry name" value="YkuD_like"/>
    <property type="match status" value="1"/>
</dbReference>
<protein>
    <recommendedName>
        <fullName evidence="3">L,D-transpeptidase</fullName>
    </recommendedName>
</protein>
<evidence type="ECO:0000256" key="1">
    <source>
        <dbReference type="SAM" id="MobiDB-lite"/>
    </source>
</evidence>
<evidence type="ECO:0008006" key="3">
    <source>
        <dbReference type="Google" id="ProtNLM"/>
    </source>
</evidence>
<dbReference type="InterPro" id="IPR005490">
    <property type="entry name" value="LD_TPept_cat_dom"/>
</dbReference>
<dbReference type="RefSeq" id="WP_369242777.1">
    <property type="nucleotide sequence ID" value="NZ_CP163435.1"/>
</dbReference>
<evidence type="ECO:0000313" key="2">
    <source>
        <dbReference type="EMBL" id="XDQ31663.1"/>
    </source>
</evidence>
<gene>
    <name evidence="2" type="ORF">AB5J56_25665</name>
</gene>
<dbReference type="GO" id="GO:0016740">
    <property type="term" value="F:transferase activity"/>
    <property type="evidence" value="ECO:0007669"/>
    <property type="project" value="InterPro"/>
</dbReference>
<dbReference type="EMBL" id="CP163435">
    <property type="protein sequence ID" value="XDQ31663.1"/>
    <property type="molecule type" value="Genomic_DNA"/>
</dbReference>